<accession>A0AAV3RQ79</accession>
<dbReference type="AlphaFoldDB" id="A0AAV3RQ79"/>
<evidence type="ECO:0000313" key="3">
    <source>
        <dbReference type="Proteomes" id="UP001454036"/>
    </source>
</evidence>
<dbReference type="EMBL" id="BAABME010011258">
    <property type="protein sequence ID" value="GAA0183487.1"/>
    <property type="molecule type" value="Genomic_DNA"/>
</dbReference>
<name>A0AAV3RQ79_LITER</name>
<gene>
    <name evidence="2" type="ORF">LIER_30888</name>
</gene>
<evidence type="ECO:0000256" key="1">
    <source>
        <dbReference type="SAM" id="MobiDB-lite"/>
    </source>
</evidence>
<evidence type="ECO:0000313" key="2">
    <source>
        <dbReference type="EMBL" id="GAA0183487.1"/>
    </source>
</evidence>
<evidence type="ECO:0008006" key="4">
    <source>
        <dbReference type="Google" id="ProtNLM"/>
    </source>
</evidence>
<dbReference type="Proteomes" id="UP001454036">
    <property type="component" value="Unassembled WGS sequence"/>
</dbReference>
<dbReference type="PANTHER" id="PTHR33240:SF15">
    <property type="entry name" value="GAG-PRO-LIKE PROTEIN"/>
    <property type="match status" value="1"/>
</dbReference>
<reference evidence="2 3" key="1">
    <citation type="submission" date="2024-01" db="EMBL/GenBank/DDBJ databases">
        <title>The complete chloroplast genome sequence of Lithospermum erythrorhizon: insights into the phylogenetic relationship among Boraginaceae species and the maternal lineages of purple gromwells.</title>
        <authorList>
            <person name="Okada T."/>
            <person name="Watanabe K."/>
        </authorList>
    </citation>
    <scope>NUCLEOTIDE SEQUENCE [LARGE SCALE GENOMIC DNA]</scope>
</reference>
<protein>
    <recommendedName>
        <fullName evidence="4">Polyprotein</fullName>
    </recommendedName>
</protein>
<sequence length="286" mass="31763">MPTVASRRECKTKISFIDRLDVVPLPKGFILPHFTQFGGSADAFIAKFGSTNQIYQDEGALMDIEQGPTKSLKSYQKWYNDILLNIPKVNNKTDTIVGGRAGGSDSRNSKKIYARREVYSISKTTAMKEDFLTRICSVDVLYLSTFDKLRLPQSLIKLLHTPLTGFTAHTIQAVGKVTLDFTVGKGTRISTIRARFIVVDLEDSSYNGLIGCPILTDLHAIVSHVHLKMKVPTPGGIGEICGDQKKARICYQTSVPLLGKSKGEARRKRSRESHMEVNAIKNEEDN</sequence>
<organism evidence="2 3">
    <name type="scientific">Lithospermum erythrorhizon</name>
    <name type="common">Purple gromwell</name>
    <name type="synonym">Lithospermum officinale var. erythrorhizon</name>
    <dbReference type="NCBI Taxonomy" id="34254"/>
    <lineage>
        <taxon>Eukaryota</taxon>
        <taxon>Viridiplantae</taxon>
        <taxon>Streptophyta</taxon>
        <taxon>Embryophyta</taxon>
        <taxon>Tracheophyta</taxon>
        <taxon>Spermatophyta</taxon>
        <taxon>Magnoliopsida</taxon>
        <taxon>eudicotyledons</taxon>
        <taxon>Gunneridae</taxon>
        <taxon>Pentapetalae</taxon>
        <taxon>asterids</taxon>
        <taxon>lamiids</taxon>
        <taxon>Boraginales</taxon>
        <taxon>Boraginaceae</taxon>
        <taxon>Boraginoideae</taxon>
        <taxon>Lithospermeae</taxon>
        <taxon>Lithospermum</taxon>
    </lineage>
</organism>
<dbReference type="PANTHER" id="PTHR33240">
    <property type="entry name" value="OS08G0508500 PROTEIN"/>
    <property type="match status" value="1"/>
</dbReference>
<keyword evidence="3" id="KW-1185">Reference proteome</keyword>
<proteinExistence type="predicted"/>
<comment type="caution">
    <text evidence="2">The sequence shown here is derived from an EMBL/GenBank/DDBJ whole genome shotgun (WGS) entry which is preliminary data.</text>
</comment>
<feature type="region of interest" description="Disordered" evidence="1">
    <location>
        <begin position="261"/>
        <end position="286"/>
    </location>
</feature>